<reference evidence="1" key="1">
    <citation type="submission" date="2018-05" db="EMBL/GenBank/DDBJ databases">
        <title>Draft genome of Mucuna pruriens seed.</title>
        <authorList>
            <person name="Nnadi N.E."/>
            <person name="Vos R."/>
            <person name="Hasami M.H."/>
            <person name="Devisetty U.K."/>
            <person name="Aguiy J.C."/>
        </authorList>
    </citation>
    <scope>NUCLEOTIDE SEQUENCE [LARGE SCALE GENOMIC DNA]</scope>
    <source>
        <strain evidence="1">JCA_2017</strain>
    </source>
</reference>
<evidence type="ECO:0000313" key="1">
    <source>
        <dbReference type="EMBL" id="RDY03609.1"/>
    </source>
</evidence>
<gene>
    <name evidence="1" type="ORF">CR513_12786</name>
</gene>
<dbReference type="Proteomes" id="UP000257109">
    <property type="component" value="Unassembled WGS sequence"/>
</dbReference>
<accession>A0A371HLE4</accession>
<organism evidence="1 2">
    <name type="scientific">Mucuna pruriens</name>
    <name type="common">Velvet bean</name>
    <name type="synonym">Dolichos pruriens</name>
    <dbReference type="NCBI Taxonomy" id="157652"/>
    <lineage>
        <taxon>Eukaryota</taxon>
        <taxon>Viridiplantae</taxon>
        <taxon>Streptophyta</taxon>
        <taxon>Embryophyta</taxon>
        <taxon>Tracheophyta</taxon>
        <taxon>Spermatophyta</taxon>
        <taxon>Magnoliopsida</taxon>
        <taxon>eudicotyledons</taxon>
        <taxon>Gunneridae</taxon>
        <taxon>Pentapetalae</taxon>
        <taxon>rosids</taxon>
        <taxon>fabids</taxon>
        <taxon>Fabales</taxon>
        <taxon>Fabaceae</taxon>
        <taxon>Papilionoideae</taxon>
        <taxon>50 kb inversion clade</taxon>
        <taxon>NPAAA clade</taxon>
        <taxon>indigoferoid/millettioid clade</taxon>
        <taxon>Phaseoleae</taxon>
        <taxon>Mucuna</taxon>
    </lineage>
</organism>
<dbReference type="EMBL" id="QJKJ01002261">
    <property type="protein sequence ID" value="RDY03609.1"/>
    <property type="molecule type" value="Genomic_DNA"/>
</dbReference>
<protein>
    <submittedName>
        <fullName evidence="1">Uncharacterized protein</fullName>
    </submittedName>
</protein>
<name>A0A371HLE4_MUCPR</name>
<evidence type="ECO:0000313" key="2">
    <source>
        <dbReference type="Proteomes" id="UP000257109"/>
    </source>
</evidence>
<dbReference type="AlphaFoldDB" id="A0A371HLE4"/>
<comment type="caution">
    <text evidence="1">The sequence shown here is derived from an EMBL/GenBank/DDBJ whole genome shotgun (WGS) entry which is preliminary data.</text>
</comment>
<proteinExistence type="predicted"/>
<sequence>MSPYQIVFGKACHLPIKIEHRAYWAIKKFNMTYNQASQERKLQLHELEQMCLEAYENSRIEKQKARCFDRVRGDSNSMLSRVPHKCGGVTRRHCEHEVHGKK</sequence>
<keyword evidence="2" id="KW-1185">Reference proteome</keyword>
<feature type="non-terminal residue" evidence="1">
    <location>
        <position position="1"/>
    </location>
</feature>
<dbReference type="OrthoDB" id="1903608at2759"/>